<proteinExistence type="predicted"/>
<keyword evidence="1" id="KW-0732">Signal</keyword>
<dbReference type="AlphaFoldDB" id="A0A8B7PXY3"/>
<dbReference type="InterPro" id="IPR013783">
    <property type="entry name" value="Ig-like_fold"/>
</dbReference>
<dbReference type="GO" id="GO:0005886">
    <property type="term" value="C:plasma membrane"/>
    <property type="evidence" value="ECO:0007669"/>
    <property type="project" value="TreeGrafter"/>
</dbReference>
<dbReference type="Proteomes" id="UP000694851">
    <property type="component" value="Unplaced"/>
</dbReference>
<evidence type="ECO:0000256" key="3">
    <source>
        <dbReference type="ARBA" id="ARBA00023319"/>
    </source>
</evidence>
<dbReference type="PANTHER" id="PTHR11738:SF129">
    <property type="entry name" value="LEUKOCYTE-ASSOCIATED IMMUNOGLOBULIN-LIKE RECEPTOR 1"/>
    <property type="match status" value="1"/>
</dbReference>
<evidence type="ECO:0000256" key="2">
    <source>
        <dbReference type="ARBA" id="ARBA00023157"/>
    </source>
</evidence>
<keyword evidence="3" id="KW-0393">Immunoglobulin domain</keyword>
<evidence type="ECO:0000313" key="5">
    <source>
        <dbReference type="RefSeq" id="XP_019481329.1"/>
    </source>
</evidence>
<gene>
    <name evidence="5" type="primary">LOC109372493</name>
</gene>
<dbReference type="Gene3D" id="2.60.40.10">
    <property type="entry name" value="Immunoglobulins"/>
    <property type="match status" value="1"/>
</dbReference>
<dbReference type="InterPro" id="IPR050412">
    <property type="entry name" value="Ig-like_Receptors_ImmuneReg"/>
</dbReference>
<organism evidence="4 5">
    <name type="scientific">Hipposideros armiger</name>
    <name type="common">Great Himalayan leaf-nosed bat</name>
    <dbReference type="NCBI Taxonomy" id="186990"/>
    <lineage>
        <taxon>Eukaryota</taxon>
        <taxon>Metazoa</taxon>
        <taxon>Chordata</taxon>
        <taxon>Craniata</taxon>
        <taxon>Vertebrata</taxon>
        <taxon>Euteleostomi</taxon>
        <taxon>Mammalia</taxon>
        <taxon>Eutheria</taxon>
        <taxon>Laurasiatheria</taxon>
        <taxon>Chiroptera</taxon>
        <taxon>Yinpterochiroptera</taxon>
        <taxon>Rhinolophoidea</taxon>
        <taxon>Hipposideridae</taxon>
        <taxon>Hipposideros</taxon>
    </lineage>
</organism>
<name>A0A8B7PXY3_HIPAR</name>
<reference evidence="5" key="1">
    <citation type="submission" date="2025-08" db="UniProtKB">
        <authorList>
            <consortium name="RefSeq"/>
        </authorList>
    </citation>
    <scope>IDENTIFICATION</scope>
    <source>
        <tissue evidence="5">Muscle</tissue>
    </source>
</reference>
<accession>A0A8B7PXY3</accession>
<dbReference type="KEGG" id="hai:109372493"/>
<dbReference type="FunFam" id="2.60.40.10:FF:000049">
    <property type="entry name" value="Leukocyte immunoglobulin-like receptor subfamily B member 1"/>
    <property type="match status" value="1"/>
</dbReference>
<protein>
    <submittedName>
        <fullName evidence="5">Leukocyte-associated immunoglobulin-like receptor 2 isoform X1</fullName>
    </submittedName>
</protein>
<dbReference type="GeneID" id="109372493"/>
<dbReference type="OrthoDB" id="9838250at2759"/>
<evidence type="ECO:0000256" key="1">
    <source>
        <dbReference type="ARBA" id="ARBA00022729"/>
    </source>
</evidence>
<keyword evidence="2" id="KW-1015">Disulfide bond</keyword>
<dbReference type="PANTHER" id="PTHR11738">
    <property type="entry name" value="MHC CLASS I NK CELL RECEPTOR"/>
    <property type="match status" value="1"/>
</dbReference>
<evidence type="ECO:0000313" key="4">
    <source>
        <dbReference type="Proteomes" id="UP000694851"/>
    </source>
</evidence>
<dbReference type="SUPFAM" id="SSF48726">
    <property type="entry name" value="Immunoglobulin"/>
    <property type="match status" value="1"/>
</dbReference>
<sequence length="252" mass="26890">MLAMSSNPTTLLGLSAGRVSHWASLPVLCLGQVIHMQNGRLPRPSIRAEPGPVVARGRPVTILCGGPAGVHRFRLEQKENTSTFMDQKNIPQRGSLETEARFLIPAVSEVTAGPYRCAYMKGSSWSERSEFLELKLKDEPVPVLPSGAPHEVTHPHTEAGSQTGVELGSVTQVPWAQATVSAGLHLRRFQGCIHFLTSSSVYRSSTSLSSGSFLHLQASNGGASPSPATCRPPVPIITSLSLTLPAASLVHF</sequence>
<dbReference type="InterPro" id="IPR036179">
    <property type="entry name" value="Ig-like_dom_sf"/>
</dbReference>
<keyword evidence="4" id="KW-1185">Reference proteome</keyword>
<dbReference type="RefSeq" id="XP_019481329.1">
    <property type="nucleotide sequence ID" value="XM_019625784.1"/>
</dbReference>
<dbReference type="GO" id="GO:0002764">
    <property type="term" value="P:immune response-regulating signaling pathway"/>
    <property type="evidence" value="ECO:0007669"/>
    <property type="project" value="TreeGrafter"/>
</dbReference>